<dbReference type="GO" id="GO:0030286">
    <property type="term" value="C:dynein complex"/>
    <property type="evidence" value="ECO:0007669"/>
    <property type="project" value="InterPro"/>
</dbReference>
<dbReference type="OrthoDB" id="10251809at2759"/>
<evidence type="ECO:0000256" key="1">
    <source>
        <dbReference type="SAM" id="MobiDB-lite"/>
    </source>
</evidence>
<organism evidence="2 3">
    <name type="scientific">Streblomastix strix</name>
    <dbReference type="NCBI Taxonomy" id="222440"/>
    <lineage>
        <taxon>Eukaryota</taxon>
        <taxon>Metamonada</taxon>
        <taxon>Preaxostyla</taxon>
        <taxon>Oxymonadida</taxon>
        <taxon>Streblomastigidae</taxon>
        <taxon>Streblomastix</taxon>
    </lineage>
</organism>
<accession>A0A5J4WG05</accession>
<dbReference type="InterPro" id="IPR026983">
    <property type="entry name" value="DHC"/>
</dbReference>
<reference evidence="2 3" key="1">
    <citation type="submission" date="2019-03" db="EMBL/GenBank/DDBJ databases">
        <title>Single cell metagenomics reveals metabolic interactions within the superorganism composed of flagellate Streblomastix strix and complex community of Bacteroidetes bacteria on its surface.</title>
        <authorList>
            <person name="Treitli S.C."/>
            <person name="Kolisko M."/>
            <person name="Husnik F."/>
            <person name="Keeling P."/>
            <person name="Hampl V."/>
        </authorList>
    </citation>
    <scope>NUCLEOTIDE SEQUENCE [LARGE SCALE GENOMIC DNA]</scope>
    <source>
        <strain evidence="2">ST1C</strain>
    </source>
</reference>
<sequence length="223" mass="24596">MGEETEEEKEAHQKNIYDAKLKRKQERQARRQAAIDAGETGSMKSTGSTSEIGGVIPMSSTTAPIPWPSLRYLVGYVMYGGCLTDDWDRINDRVDYVILNESLEPTPVGVVDYIENRIPASATPEVFGLHQNAKISFNTNAAKAMLKNLIDLQPRGGAAPVAQDGTGNEKTSSEDLLQIVANDVQSRIPQKNIDINVVRTQFGVLTPTQVCFIIRTWALEQTM</sequence>
<proteinExistence type="predicted"/>
<comment type="caution">
    <text evidence="2">The sequence shown here is derived from an EMBL/GenBank/DDBJ whole genome shotgun (WGS) entry which is preliminary data.</text>
</comment>
<gene>
    <name evidence="2" type="ORF">EZS28_011176</name>
</gene>
<dbReference type="Proteomes" id="UP000324800">
    <property type="component" value="Unassembled WGS sequence"/>
</dbReference>
<dbReference type="InterPro" id="IPR042219">
    <property type="entry name" value="AAA_lid_11_sf"/>
</dbReference>
<dbReference type="GO" id="GO:0045505">
    <property type="term" value="F:dynein intermediate chain binding"/>
    <property type="evidence" value="ECO:0007669"/>
    <property type="project" value="InterPro"/>
</dbReference>
<protein>
    <submittedName>
        <fullName evidence="2">Putative Dynein heavy chain</fullName>
    </submittedName>
</protein>
<dbReference type="GO" id="GO:0007018">
    <property type="term" value="P:microtubule-based movement"/>
    <property type="evidence" value="ECO:0007669"/>
    <property type="project" value="InterPro"/>
</dbReference>
<feature type="region of interest" description="Disordered" evidence="1">
    <location>
        <begin position="1"/>
        <end position="58"/>
    </location>
</feature>
<evidence type="ECO:0000313" key="3">
    <source>
        <dbReference type="Proteomes" id="UP000324800"/>
    </source>
</evidence>
<feature type="compositionally biased region" description="Basic and acidic residues" evidence="1">
    <location>
        <begin position="9"/>
        <end position="20"/>
    </location>
</feature>
<dbReference type="EMBL" id="SNRW01002276">
    <property type="protein sequence ID" value="KAA6393299.1"/>
    <property type="molecule type" value="Genomic_DNA"/>
</dbReference>
<dbReference type="PANTHER" id="PTHR22878">
    <property type="entry name" value="DYNEIN HEAVY CHAIN 6, AXONEMAL-LIKE-RELATED"/>
    <property type="match status" value="1"/>
</dbReference>
<dbReference type="GO" id="GO:0051959">
    <property type="term" value="F:dynein light intermediate chain binding"/>
    <property type="evidence" value="ECO:0007669"/>
    <property type="project" value="InterPro"/>
</dbReference>
<dbReference type="AlphaFoldDB" id="A0A5J4WG05"/>
<dbReference type="Gene3D" id="1.10.8.720">
    <property type="entry name" value="Region D6 of dynein motor"/>
    <property type="match status" value="1"/>
</dbReference>
<feature type="compositionally biased region" description="Polar residues" evidence="1">
    <location>
        <begin position="42"/>
        <end position="51"/>
    </location>
</feature>
<dbReference type="PANTHER" id="PTHR22878:SF63">
    <property type="entry name" value="DYNEIN AXONEMAL HEAVY CHAIN 10"/>
    <property type="match status" value="1"/>
</dbReference>
<name>A0A5J4WG05_9EUKA</name>
<evidence type="ECO:0000313" key="2">
    <source>
        <dbReference type="EMBL" id="KAA6393299.1"/>
    </source>
</evidence>